<dbReference type="PROSITE" id="PS50109">
    <property type="entry name" value="HIS_KIN"/>
    <property type="match status" value="1"/>
</dbReference>
<evidence type="ECO:0000256" key="6">
    <source>
        <dbReference type="ARBA" id="ARBA00022777"/>
    </source>
</evidence>
<accession>A0ABT7LBJ3</accession>
<keyword evidence="3" id="KW-0597">Phosphoprotein</keyword>
<comment type="catalytic activity">
    <reaction evidence="1">
        <text>ATP + protein L-histidine = ADP + protein N-phospho-L-histidine.</text>
        <dbReference type="EC" id="2.7.13.3"/>
    </reaction>
</comment>
<dbReference type="InterPro" id="IPR036097">
    <property type="entry name" value="HisK_dim/P_sf"/>
</dbReference>
<proteinExistence type="predicted"/>
<organism evidence="11 12">
    <name type="scientific">Aquibacillus rhizosphaerae</name>
    <dbReference type="NCBI Taxonomy" id="3051431"/>
    <lineage>
        <taxon>Bacteria</taxon>
        <taxon>Bacillati</taxon>
        <taxon>Bacillota</taxon>
        <taxon>Bacilli</taxon>
        <taxon>Bacillales</taxon>
        <taxon>Bacillaceae</taxon>
        <taxon>Aquibacillus</taxon>
    </lineage>
</organism>
<keyword evidence="6" id="KW-0418">Kinase</keyword>
<sequence>MSKNISHNLLMEGEEIKGLKLFLPLFYLFFIGFDLIYYYIFPYFNNEQLGFSDKGLGFWYHSLLLPILFLSLYLIKNRVRVYIVKYLHLISFIIVDCINNFLIYYGTNSDFNNGNAVELVFILFSPLFINKKYFWFTVVGIIGKYVASGIVFQSLTVLTAIGLYSLLSILTYILLTRFCSNLASRLKLNDELRRSEQLATVGQLATSITHEIRNPLTSLKGLTQLQKKKYPEDNEYYRIMSNELERINSILDDLIVIGRPSMDYAKNNLQELIEYVIAIMNHHNGMEHPVAIIKELEEDLPEIECNAQHLKQVFINIIKNGMEAMPTGGKLFVKVKRLDDNYVQITVRDEGDGISKENLELLGDPFHTTKSEGTGLGLMVSFKIIEEHHGEIKYDSDEGKGTTVTIILPVHQY</sequence>
<dbReference type="Pfam" id="PF20971">
    <property type="entry name" value="MASE12"/>
    <property type="match status" value="1"/>
</dbReference>
<dbReference type="InterPro" id="IPR036890">
    <property type="entry name" value="HATPase_C_sf"/>
</dbReference>
<dbReference type="PANTHER" id="PTHR43065">
    <property type="entry name" value="SENSOR HISTIDINE KINASE"/>
    <property type="match status" value="1"/>
</dbReference>
<keyword evidence="9" id="KW-0472">Membrane</keyword>
<dbReference type="SMART" id="SM00387">
    <property type="entry name" value="HATPase_c"/>
    <property type="match status" value="1"/>
</dbReference>
<evidence type="ECO:0000256" key="9">
    <source>
        <dbReference type="SAM" id="Phobius"/>
    </source>
</evidence>
<keyword evidence="9" id="KW-0812">Transmembrane</keyword>
<feature type="transmembrane region" description="Helical" evidence="9">
    <location>
        <begin position="119"/>
        <end position="143"/>
    </location>
</feature>
<reference evidence="11 12" key="1">
    <citation type="submission" date="2023-06" db="EMBL/GenBank/DDBJ databases">
        <title>Aquibacillus rhizosphaerae LR5S19.</title>
        <authorList>
            <person name="Sun J.-Q."/>
        </authorList>
    </citation>
    <scope>NUCLEOTIDE SEQUENCE [LARGE SCALE GENOMIC DNA]</scope>
    <source>
        <strain evidence="11 12">LR5S19</strain>
    </source>
</reference>
<evidence type="ECO:0000256" key="8">
    <source>
        <dbReference type="ARBA" id="ARBA00023012"/>
    </source>
</evidence>
<protein>
    <recommendedName>
        <fullName evidence="2">histidine kinase</fullName>
        <ecNumber evidence="2">2.7.13.3</ecNumber>
    </recommendedName>
</protein>
<keyword evidence="8" id="KW-0902">Two-component regulatory system</keyword>
<feature type="transmembrane region" description="Helical" evidence="9">
    <location>
        <begin position="21"/>
        <end position="44"/>
    </location>
</feature>
<dbReference type="SMART" id="SM00388">
    <property type="entry name" value="HisKA"/>
    <property type="match status" value="1"/>
</dbReference>
<comment type="caution">
    <text evidence="11">The sequence shown here is derived from an EMBL/GenBank/DDBJ whole genome shotgun (WGS) entry which is preliminary data.</text>
</comment>
<evidence type="ECO:0000256" key="3">
    <source>
        <dbReference type="ARBA" id="ARBA00022553"/>
    </source>
</evidence>
<dbReference type="EC" id="2.7.13.3" evidence="2"/>
<dbReference type="RefSeq" id="WP_285934530.1">
    <property type="nucleotide sequence ID" value="NZ_JASTZU010000063.1"/>
</dbReference>
<feature type="transmembrane region" description="Helical" evidence="9">
    <location>
        <begin position="87"/>
        <end position="107"/>
    </location>
</feature>
<dbReference type="GO" id="GO:0005524">
    <property type="term" value="F:ATP binding"/>
    <property type="evidence" value="ECO:0007669"/>
    <property type="project" value="UniProtKB-KW"/>
</dbReference>
<keyword evidence="7 11" id="KW-0067">ATP-binding</keyword>
<feature type="domain" description="Histidine kinase" evidence="10">
    <location>
        <begin position="207"/>
        <end position="412"/>
    </location>
</feature>
<dbReference type="Gene3D" id="3.30.565.10">
    <property type="entry name" value="Histidine kinase-like ATPase, C-terminal domain"/>
    <property type="match status" value="1"/>
</dbReference>
<evidence type="ECO:0000256" key="2">
    <source>
        <dbReference type="ARBA" id="ARBA00012438"/>
    </source>
</evidence>
<dbReference type="InterPro" id="IPR048436">
    <property type="entry name" value="MASE12"/>
</dbReference>
<evidence type="ECO:0000259" key="10">
    <source>
        <dbReference type="PROSITE" id="PS50109"/>
    </source>
</evidence>
<dbReference type="Proteomes" id="UP001235343">
    <property type="component" value="Unassembled WGS sequence"/>
</dbReference>
<gene>
    <name evidence="11" type="ORF">QQS35_22615</name>
</gene>
<keyword evidence="9" id="KW-1133">Transmembrane helix</keyword>
<dbReference type="EMBL" id="JASTZU010000063">
    <property type="protein sequence ID" value="MDL4843234.1"/>
    <property type="molecule type" value="Genomic_DNA"/>
</dbReference>
<dbReference type="InterPro" id="IPR003594">
    <property type="entry name" value="HATPase_dom"/>
</dbReference>
<feature type="transmembrane region" description="Helical" evidence="9">
    <location>
        <begin position="56"/>
        <end position="75"/>
    </location>
</feature>
<dbReference type="CDD" id="cd00082">
    <property type="entry name" value="HisKA"/>
    <property type="match status" value="1"/>
</dbReference>
<dbReference type="Pfam" id="PF02518">
    <property type="entry name" value="HATPase_c"/>
    <property type="match status" value="1"/>
</dbReference>
<evidence type="ECO:0000256" key="7">
    <source>
        <dbReference type="ARBA" id="ARBA00022840"/>
    </source>
</evidence>
<dbReference type="InterPro" id="IPR003661">
    <property type="entry name" value="HisK_dim/P_dom"/>
</dbReference>
<feature type="transmembrane region" description="Helical" evidence="9">
    <location>
        <begin position="155"/>
        <end position="175"/>
    </location>
</feature>
<dbReference type="SUPFAM" id="SSF47384">
    <property type="entry name" value="Homodimeric domain of signal transducing histidine kinase"/>
    <property type="match status" value="1"/>
</dbReference>
<dbReference type="InterPro" id="IPR005467">
    <property type="entry name" value="His_kinase_dom"/>
</dbReference>
<evidence type="ECO:0000313" key="12">
    <source>
        <dbReference type="Proteomes" id="UP001235343"/>
    </source>
</evidence>
<dbReference type="Gene3D" id="1.10.287.130">
    <property type="match status" value="1"/>
</dbReference>
<evidence type="ECO:0000256" key="1">
    <source>
        <dbReference type="ARBA" id="ARBA00000085"/>
    </source>
</evidence>
<name>A0ABT7LBJ3_9BACI</name>
<dbReference type="InterPro" id="IPR004358">
    <property type="entry name" value="Sig_transdc_His_kin-like_C"/>
</dbReference>
<evidence type="ECO:0000256" key="4">
    <source>
        <dbReference type="ARBA" id="ARBA00022679"/>
    </source>
</evidence>
<evidence type="ECO:0000256" key="5">
    <source>
        <dbReference type="ARBA" id="ARBA00022741"/>
    </source>
</evidence>
<dbReference type="PRINTS" id="PR00344">
    <property type="entry name" value="BCTRLSENSOR"/>
</dbReference>
<keyword evidence="4" id="KW-0808">Transferase</keyword>
<dbReference type="SUPFAM" id="SSF55874">
    <property type="entry name" value="ATPase domain of HSP90 chaperone/DNA topoisomerase II/histidine kinase"/>
    <property type="match status" value="1"/>
</dbReference>
<evidence type="ECO:0000313" key="11">
    <source>
        <dbReference type="EMBL" id="MDL4843234.1"/>
    </source>
</evidence>
<dbReference type="PANTHER" id="PTHR43065:SF34">
    <property type="entry name" value="SPORULATION KINASE A"/>
    <property type="match status" value="1"/>
</dbReference>
<keyword evidence="5" id="KW-0547">Nucleotide-binding</keyword>
<keyword evidence="12" id="KW-1185">Reference proteome</keyword>
<dbReference type="Pfam" id="PF00512">
    <property type="entry name" value="HisKA"/>
    <property type="match status" value="1"/>
</dbReference>